<keyword evidence="2" id="KW-0378">Hydrolase</keyword>
<protein>
    <submittedName>
        <fullName evidence="6">Arylsulfatase</fullName>
    </submittedName>
</protein>
<dbReference type="OrthoDB" id="9764377at2"/>
<dbReference type="InterPro" id="IPR024607">
    <property type="entry name" value="Sulfatase_CS"/>
</dbReference>
<comment type="caution">
    <text evidence="6">The sequence shown here is derived from an EMBL/GenBank/DDBJ whole genome shotgun (WGS) entry which is preliminary data.</text>
</comment>
<dbReference type="PROSITE" id="PS00149">
    <property type="entry name" value="SULFATASE_2"/>
    <property type="match status" value="1"/>
</dbReference>
<dbReference type="Gene3D" id="3.40.720.10">
    <property type="entry name" value="Alkaline Phosphatase, subunit A"/>
    <property type="match status" value="1"/>
</dbReference>
<organism evidence="6 7">
    <name type="scientific">Lacibacter luteus</name>
    <dbReference type="NCBI Taxonomy" id="2508719"/>
    <lineage>
        <taxon>Bacteria</taxon>
        <taxon>Pseudomonadati</taxon>
        <taxon>Bacteroidota</taxon>
        <taxon>Chitinophagia</taxon>
        <taxon>Chitinophagales</taxon>
        <taxon>Chitinophagaceae</taxon>
        <taxon>Lacibacter</taxon>
    </lineage>
</organism>
<evidence type="ECO:0000256" key="4">
    <source>
        <dbReference type="SAM" id="SignalP"/>
    </source>
</evidence>
<dbReference type="RefSeq" id="WP_129129005.1">
    <property type="nucleotide sequence ID" value="NZ_SDHW01000001.1"/>
</dbReference>
<feature type="chain" id="PRO_5020242696" evidence="4">
    <location>
        <begin position="23"/>
        <end position="508"/>
    </location>
</feature>
<name>A0A4V1M7V1_9BACT</name>
<feature type="signal peptide" evidence="4">
    <location>
        <begin position="1"/>
        <end position="22"/>
    </location>
</feature>
<keyword evidence="4" id="KW-0732">Signal</keyword>
<evidence type="ECO:0000259" key="5">
    <source>
        <dbReference type="Pfam" id="PF00884"/>
    </source>
</evidence>
<dbReference type="Gene3D" id="3.30.1120.10">
    <property type="match status" value="1"/>
</dbReference>
<dbReference type="Proteomes" id="UP000290204">
    <property type="component" value="Unassembled WGS sequence"/>
</dbReference>
<dbReference type="EMBL" id="SDHW01000001">
    <property type="protein sequence ID" value="RXK61632.1"/>
    <property type="molecule type" value="Genomic_DNA"/>
</dbReference>
<dbReference type="PANTHER" id="PTHR43751:SF6">
    <property type="entry name" value="N-ACETYLGALACTOSAMINE-6-O-SULFATASE"/>
    <property type="match status" value="1"/>
</dbReference>
<dbReference type="InterPro" id="IPR000917">
    <property type="entry name" value="Sulfatase_N"/>
</dbReference>
<dbReference type="CDD" id="cd16143">
    <property type="entry name" value="ARS_like"/>
    <property type="match status" value="1"/>
</dbReference>
<comment type="similarity">
    <text evidence="1">Belongs to the sulfatase family.</text>
</comment>
<dbReference type="GO" id="GO:0016787">
    <property type="term" value="F:hydrolase activity"/>
    <property type="evidence" value="ECO:0007669"/>
    <property type="project" value="UniProtKB-KW"/>
</dbReference>
<sequence length="508" mass="55099">MVNRFLLAIILLFAAVATNSQSVKNKKPNIILIYTDDLGYGDLGCYGATAIATPNMDALAKSGTRFTNAHTTSATCTPSRFSLLTGKYAWRKQGTGIAPGDASLIIPVTTTTLPGMLQKAGYHTAVIGKWHLGLGDAKGINWNEPIKPGPKEIGFNYSFLIPATGDRVPCVFVENQQVINLDKSDPIKVSYAAPLDSNAATGKKNPELLKMHPSHGHDMTIVNGISRIGYMTGGTSALWKDEDFADVLVQKANAYITSQKNNPFFLYFATHDIHVPRTAHARFAGKSGMGPRGDVLLQLDWTVGEIMAILKKNNLLENTLIIFSSDNGHVIDDGYKDDAVEKLGTHKPGGIYRGGKYSAFEAGTRVPFIVSWKGKVAAGKTNDALFSQVDLYASFAKLAGVKVEAGQAPDSKNYLPVLLNQTKQSREYLVEQSLNSTLSLIVGQWKYIEPSKGPKMNKDTNTELGNLPEPQLYNLTDDPGETKNVAAAHPEKVKEMQALLAKIKEGSN</sequence>
<dbReference type="AlphaFoldDB" id="A0A4V1M7V1"/>
<dbReference type="SUPFAM" id="SSF53649">
    <property type="entry name" value="Alkaline phosphatase-like"/>
    <property type="match status" value="1"/>
</dbReference>
<evidence type="ECO:0000256" key="1">
    <source>
        <dbReference type="ARBA" id="ARBA00008779"/>
    </source>
</evidence>
<evidence type="ECO:0000256" key="3">
    <source>
        <dbReference type="SAM" id="MobiDB-lite"/>
    </source>
</evidence>
<dbReference type="PANTHER" id="PTHR43751">
    <property type="entry name" value="SULFATASE"/>
    <property type="match status" value="1"/>
</dbReference>
<feature type="domain" description="Sulfatase N-terminal" evidence="5">
    <location>
        <begin position="28"/>
        <end position="401"/>
    </location>
</feature>
<accession>A0A4V1M7V1</accession>
<feature type="region of interest" description="Disordered" evidence="3">
    <location>
        <begin position="452"/>
        <end position="472"/>
    </location>
</feature>
<dbReference type="Pfam" id="PF00884">
    <property type="entry name" value="Sulfatase"/>
    <property type="match status" value="1"/>
</dbReference>
<dbReference type="InterPro" id="IPR052701">
    <property type="entry name" value="GAG_Ulvan_Degrading_Sulfatases"/>
</dbReference>
<evidence type="ECO:0000313" key="6">
    <source>
        <dbReference type="EMBL" id="RXK61632.1"/>
    </source>
</evidence>
<keyword evidence="7" id="KW-1185">Reference proteome</keyword>
<reference evidence="6 7" key="1">
    <citation type="submission" date="2019-01" db="EMBL/GenBank/DDBJ databases">
        <title>Lacibacter sp. strain TTM-7.</title>
        <authorList>
            <person name="Chen W.-M."/>
        </authorList>
    </citation>
    <scope>NUCLEOTIDE SEQUENCE [LARGE SCALE GENOMIC DNA]</scope>
    <source>
        <strain evidence="6 7">TTM-7</strain>
    </source>
</reference>
<dbReference type="InterPro" id="IPR017850">
    <property type="entry name" value="Alkaline_phosphatase_core_sf"/>
</dbReference>
<gene>
    <name evidence="6" type="ORF">ESA94_01040</name>
</gene>
<dbReference type="PROSITE" id="PS00523">
    <property type="entry name" value="SULFATASE_1"/>
    <property type="match status" value="1"/>
</dbReference>
<proteinExistence type="inferred from homology"/>
<evidence type="ECO:0000256" key="2">
    <source>
        <dbReference type="ARBA" id="ARBA00022801"/>
    </source>
</evidence>
<evidence type="ECO:0000313" key="7">
    <source>
        <dbReference type="Proteomes" id="UP000290204"/>
    </source>
</evidence>